<sequence>MFATGISMLRTAAVKTAIAGGMGLFAARIANGLMPAVAHGNGRIHGHFRAWASDGVTAM</sequence>
<organism evidence="1 2">
    <name type="scientific">Hypericibacter terrae</name>
    <dbReference type="NCBI Taxonomy" id="2602015"/>
    <lineage>
        <taxon>Bacteria</taxon>
        <taxon>Pseudomonadati</taxon>
        <taxon>Pseudomonadota</taxon>
        <taxon>Alphaproteobacteria</taxon>
        <taxon>Rhodospirillales</taxon>
        <taxon>Dongiaceae</taxon>
        <taxon>Hypericibacter</taxon>
    </lineage>
</organism>
<proteinExistence type="predicted"/>
<evidence type="ECO:0000313" key="1">
    <source>
        <dbReference type="EMBL" id="QEX15360.1"/>
    </source>
</evidence>
<dbReference type="AlphaFoldDB" id="A0A5J6MGH7"/>
<dbReference type="EMBL" id="CP042906">
    <property type="protein sequence ID" value="QEX15360.1"/>
    <property type="molecule type" value="Genomic_DNA"/>
</dbReference>
<protein>
    <submittedName>
        <fullName evidence="1">Uncharacterized protein</fullName>
    </submittedName>
</protein>
<keyword evidence="2" id="KW-1185">Reference proteome</keyword>
<accession>A0A5J6MGH7</accession>
<gene>
    <name evidence="1" type="ORF">FRZ44_06430</name>
</gene>
<reference evidence="1 2" key="1">
    <citation type="submission" date="2019-08" db="EMBL/GenBank/DDBJ databases">
        <title>Hyperibacter terrae gen. nov., sp. nov. and Hyperibacter viscosus sp. nov., two new members in the family Rhodospirillaceae isolated from the rhizosphere of Hypericum perforatum.</title>
        <authorList>
            <person name="Noviana Z."/>
        </authorList>
    </citation>
    <scope>NUCLEOTIDE SEQUENCE [LARGE SCALE GENOMIC DNA]</scope>
    <source>
        <strain evidence="1 2">R5913</strain>
    </source>
</reference>
<evidence type="ECO:0000313" key="2">
    <source>
        <dbReference type="Proteomes" id="UP000326202"/>
    </source>
</evidence>
<dbReference type="Proteomes" id="UP000326202">
    <property type="component" value="Chromosome"/>
</dbReference>
<dbReference type="KEGG" id="htq:FRZ44_06430"/>
<name>A0A5J6MGH7_9PROT</name>